<dbReference type="Gene3D" id="3.40.50.1820">
    <property type="entry name" value="alpha/beta hydrolase"/>
    <property type="match status" value="1"/>
</dbReference>
<protein>
    <submittedName>
        <fullName evidence="4">Homoserine acetyltransferase MET2</fullName>
    </submittedName>
</protein>
<evidence type="ECO:0000256" key="2">
    <source>
        <dbReference type="SAM" id="MobiDB-lite"/>
    </source>
</evidence>
<dbReference type="AlphaFoldDB" id="A0A1Y3GBD8"/>
<evidence type="ECO:0000259" key="3">
    <source>
        <dbReference type="Pfam" id="PF00561"/>
    </source>
</evidence>
<dbReference type="EMBL" id="MRZU01000004">
    <property type="protein sequence ID" value="OUJ18550.1"/>
    <property type="molecule type" value="Genomic_DNA"/>
</dbReference>
<feature type="compositionally biased region" description="Basic and acidic residues" evidence="2">
    <location>
        <begin position="1"/>
        <end position="10"/>
    </location>
</feature>
<keyword evidence="4" id="KW-0808">Transferase</keyword>
<dbReference type="InterPro" id="IPR000073">
    <property type="entry name" value="AB_hydrolase_1"/>
</dbReference>
<accession>A0A1Y3GBD8</accession>
<gene>
    <name evidence="4" type="ORF">AMET1_1469</name>
</gene>
<dbReference type="PANTHER" id="PTHR32268">
    <property type="entry name" value="HOMOSERINE O-ACETYLTRANSFERASE"/>
    <property type="match status" value="1"/>
</dbReference>
<proteinExistence type="predicted"/>
<evidence type="ECO:0000256" key="1">
    <source>
        <dbReference type="PIRSR" id="PIRSR000443-1"/>
    </source>
</evidence>
<dbReference type="PIRSF" id="PIRSF000443">
    <property type="entry name" value="Homoser_Ac_trans"/>
    <property type="match status" value="1"/>
</dbReference>
<dbReference type="NCBIfam" id="NF005757">
    <property type="entry name" value="PRK07581.1"/>
    <property type="match status" value="1"/>
</dbReference>
<evidence type="ECO:0000313" key="4">
    <source>
        <dbReference type="EMBL" id="OUJ18550.1"/>
    </source>
</evidence>
<reference evidence="4 5" key="1">
    <citation type="submission" date="2016-12" db="EMBL/GenBank/DDBJ databases">
        <title>Discovery of methanogenic haloarchaea.</title>
        <authorList>
            <person name="Sorokin D.Y."/>
            <person name="Makarova K.S."/>
            <person name="Abbas B."/>
            <person name="Ferrer M."/>
            <person name="Golyshin P.N."/>
        </authorList>
    </citation>
    <scope>NUCLEOTIDE SEQUENCE [LARGE SCALE GENOMIC DNA]</scope>
    <source>
        <strain evidence="4">AMET1</strain>
    </source>
</reference>
<name>A0A1Y3GBD8_9EURY</name>
<feature type="domain" description="AB hydrolase-1" evidence="3">
    <location>
        <begin position="73"/>
        <end position="347"/>
    </location>
</feature>
<feature type="region of interest" description="Disordered" evidence="2">
    <location>
        <begin position="1"/>
        <end position="20"/>
    </location>
</feature>
<dbReference type="OrthoDB" id="295172at2157"/>
<dbReference type="Pfam" id="PF00561">
    <property type="entry name" value="Abhydrolase_1"/>
    <property type="match status" value="1"/>
</dbReference>
<dbReference type="RefSeq" id="WP_086637814.1">
    <property type="nucleotide sequence ID" value="NZ_MRZU01000004.1"/>
</dbReference>
<sequence length="370" mass="42381">MTEKNNKKPAEAPSPGASRTMSTIENKYYSQQIHGPYEKHSIGNLKLKEGKTLRNTKIAYTTFGELNNKKDNAILFPHMYSGTSKDMEMYIGENQPLDPTKYFIILPNQIGNGLSTSPHNTKPPNGQADFPQINISDDVRAQHKLITEKFGIEKLELVLGWSMGAQQTYEWIVRYPEMVKKAAPIGGTAKNPVISKIFVDTLIDAIQSDPNYRHGYYKKPHAVQQGLKRHAKLFSMMGASSKLYSQKDWKKPGFTSLNDFLTNFWNEWFLPMDPNNLICMAKKWREADVSQNTNGDLKKALKRIKAKVYVMPFEEDMFFTLDQCEKEEKHIPNSELHPIPTTWGHFGMLGMDPNDKKYINNKIQKLLKTN</sequence>
<dbReference type="SUPFAM" id="SSF53474">
    <property type="entry name" value="alpha/beta-Hydrolases"/>
    <property type="match status" value="1"/>
</dbReference>
<keyword evidence="5" id="KW-1185">Reference proteome</keyword>
<dbReference type="InterPro" id="IPR008220">
    <property type="entry name" value="HAT_MetX-like"/>
</dbReference>
<feature type="active site" evidence="1">
    <location>
        <position position="345"/>
    </location>
</feature>
<dbReference type="InterPro" id="IPR029058">
    <property type="entry name" value="AB_hydrolase_fold"/>
</dbReference>
<dbReference type="GO" id="GO:0016747">
    <property type="term" value="F:acyltransferase activity, transferring groups other than amino-acyl groups"/>
    <property type="evidence" value="ECO:0007669"/>
    <property type="project" value="InterPro"/>
</dbReference>
<feature type="active site" evidence="1">
    <location>
        <position position="316"/>
    </location>
</feature>
<evidence type="ECO:0000313" key="5">
    <source>
        <dbReference type="Proteomes" id="UP000195137"/>
    </source>
</evidence>
<organism evidence="4 5">
    <name type="scientific">Methanonatronarchaeum thermophilum</name>
    <dbReference type="NCBI Taxonomy" id="1927129"/>
    <lineage>
        <taxon>Archaea</taxon>
        <taxon>Methanobacteriati</taxon>
        <taxon>Methanobacteriota</taxon>
        <taxon>Methanonatronarchaeia</taxon>
        <taxon>Methanonatronarchaeales</taxon>
        <taxon>Methanonatronarchaeaceae</taxon>
        <taxon>Methanonatronarchaeum</taxon>
    </lineage>
</organism>
<dbReference type="Proteomes" id="UP000195137">
    <property type="component" value="Unassembled WGS sequence"/>
</dbReference>
<feature type="active site" description="Nucleophile" evidence="1">
    <location>
        <position position="162"/>
    </location>
</feature>
<dbReference type="PANTHER" id="PTHR32268:SF15">
    <property type="entry name" value="HOMOSERINE ACETYLTRANSFERASE FAMILY PROTEIN (AFU_ORTHOLOGUE AFUA_1G15350)"/>
    <property type="match status" value="1"/>
</dbReference>
<comment type="caution">
    <text evidence="4">The sequence shown here is derived from an EMBL/GenBank/DDBJ whole genome shotgun (WGS) entry which is preliminary data.</text>
</comment>